<evidence type="ECO:0000256" key="3">
    <source>
        <dbReference type="ARBA" id="ARBA00023125"/>
    </source>
</evidence>
<sequence>MAISVESNNGFLRLRWSHQKERHTLYLGMKDTKTNRLKAQPLILTIEADIEEGTFDPSLNKYRNQTQSKTTNFSANDLFDKWLGEYKSQLVDERTVKWYKHTKIYLIAALEGRSASGLSSTDAIAFLSHLKKQDLAAQTIKRILQNLKACWDWGIKNGFIQQNIWENLAELIKADPPNRPRPFSDEEVKAIVAGFKKLYPDYEPIIKFLFLTGCRIGEARALQWGDISSDCSRIEIRASMNDRGKRKGTKTHKNRTLVSSEPVRNLLKQLKGRGTQFVFVSDGKAINHRKLAGRWQRVLAKAGIDYRKAYNTRHTFISHALEKGVPPLALASQTGHDTQTLFEYYAGSLPNTAKLPEVFDF</sequence>
<keyword evidence="3" id="KW-0238">DNA-binding</keyword>
<dbReference type="CDD" id="cd01189">
    <property type="entry name" value="INT_ICEBs1_C_like"/>
    <property type="match status" value="1"/>
</dbReference>
<reference evidence="6 7" key="1">
    <citation type="submission" date="2016-11" db="EMBL/GenBank/DDBJ databases">
        <title>Draft Genome Sequences of Nine Cyanobacterial Strains from Diverse Habitats.</title>
        <authorList>
            <person name="Zhu T."/>
            <person name="Hou S."/>
            <person name="Lu X."/>
            <person name="Hess W.R."/>
        </authorList>
    </citation>
    <scope>NUCLEOTIDE SEQUENCE [LARGE SCALE GENOMIC DNA]</scope>
    <source>
        <strain evidence="6 7">IAM M-71</strain>
    </source>
</reference>
<proteinExistence type="inferred from homology"/>
<evidence type="ECO:0000256" key="1">
    <source>
        <dbReference type="ARBA" id="ARBA00008857"/>
    </source>
</evidence>
<comment type="similarity">
    <text evidence="1">Belongs to the 'phage' integrase family.</text>
</comment>
<dbReference type="Gene3D" id="1.10.150.130">
    <property type="match status" value="1"/>
</dbReference>
<dbReference type="RefSeq" id="WP_073592931.1">
    <property type="nucleotide sequence ID" value="NZ_MRCE01000006.1"/>
</dbReference>
<comment type="caution">
    <text evidence="6">The sequence shown here is derived from an EMBL/GenBank/DDBJ whole genome shotgun (WGS) entry which is preliminary data.</text>
</comment>
<dbReference type="Gene3D" id="1.10.443.10">
    <property type="entry name" value="Intergrase catalytic core"/>
    <property type="match status" value="1"/>
</dbReference>
<dbReference type="OrthoDB" id="530235at2"/>
<dbReference type="InterPro" id="IPR011010">
    <property type="entry name" value="DNA_brk_join_enz"/>
</dbReference>
<protein>
    <recommendedName>
        <fullName evidence="5">Tyr recombinase domain-containing protein</fullName>
    </recommendedName>
</protein>
<dbReference type="InterPro" id="IPR022000">
    <property type="entry name" value="Min27-like_integrase_DNA_bind"/>
</dbReference>
<dbReference type="Pfam" id="PF12167">
    <property type="entry name" value="Arm-DNA-bind_2"/>
    <property type="match status" value="1"/>
</dbReference>
<dbReference type="InterPro" id="IPR013762">
    <property type="entry name" value="Integrase-like_cat_sf"/>
</dbReference>
<dbReference type="EMBL" id="MRCE01000006">
    <property type="protein sequence ID" value="OKH39069.1"/>
    <property type="molecule type" value="Genomic_DNA"/>
</dbReference>
<keyword evidence="2" id="KW-0229">DNA integration</keyword>
<evidence type="ECO:0000313" key="6">
    <source>
        <dbReference type="EMBL" id="OKH39069.1"/>
    </source>
</evidence>
<dbReference type="AlphaFoldDB" id="A0A1U7IP89"/>
<dbReference type="Pfam" id="PF00589">
    <property type="entry name" value="Phage_integrase"/>
    <property type="match status" value="1"/>
</dbReference>
<evidence type="ECO:0000256" key="4">
    <source>
        <dbReference type="ARBA" id="ARBA00023172"/>
    </source>
</evidence>
<name>A0A1U7IP89_9CYAN</name>
<evidence type="ECO:0000313" key="7">
    <source>
        <dbReference type="Proteomes" id="UP000185860"/>
    </source>
</evidence>
<dbReference type="PANTHER" id="PTHR30629">
    <property type="entry name" value="PROPHAGE INTEGRASE"/>
    <property type="match status" value="1"/>
</dbReference>
<dbReference type="STRING" id="454136.NIES2119_08035"/>
<evidence type="ECO:0000256" key="2">
    <source>
        <dbReference type="ARBA" id="ARBA00022908"/>
    </source>
</evidence>
<dbReference type="PROSITE" id="PS51898">
    <property type="entry name" value="TYR_RECOMBINASE"/>
    <property type="match status" value="1"/>
</dbReference>
<keyword evidence="4" id="KW-0233">DNA recombination</keyword>
<dbReference type="SUPFAM" id="SSF56349">
    <property type="entry name" value="DNA breaking-rejoining enzymes"/>
    <property type="match status" value="1"/>
</dbReference>
<accession>A0A1U7IP89</accession>
<dbReference type="GO" id="GO:0015074">
    <property type="term" value="P:DNA integration"/>
    <property type="evidence" value="ECO:0007669"/>
    <property type="project" value="UniProtKB-KW"/>
</dbReference>
<gene>
    <name evidence="6" type="ORF">NIES2119_08035</name>
</gene>
<dbReference type="Proteomes" id="UP000185860">
    <property type="component" value="Unassembled WGS sequence"/>
</dbReference>
<dbReference type="InterPro" id="IPR050808">
    <property type="entry name" value="Phage_Integrase"/>
</dbReference>
<dbReference type="InterPro" id="IPR002104">
    <property type="entry name" value="Integrase_catalytic"/>
</dbReference>
<dbReference type="PANTHER" id="PTHR30629:SF2">
    <property type="entry name" value="PROPHAGE INTEGRASE INTS-RELATED"/>
    <property type="match status" value="1"/>
</dbReference>
<feature type="domain" description="Tyr recombinase" evidence="5">
    <location>
        <begin position="178"/>
        <end position="360"/>
    </location>
</feature>
<dbReference type="GO" id="GO:0006310">
    <property type="term" value="P:DNA recombination"/>
    <property type="evidence" value="ECO:0007669"/>
    <property type="project" value="UniProtKB-KW"/>
</dbReference>
<organism evidence="6 7">
    <name type="scientific">[Phormidium ambiguum] IAM M-71</name>
    <dbReference type="NCBI Taxonomy" id="454136"/>
    <lineage>
        <taxon>Bacteria</taxon>
        <taxon>Bacillati</taxon>
        <taxon>Cyanobacteriota</taxon>
        <taxon>Cyanophyceae</taxon>
        <taxon>Oscillatoriophycideae</taxon>
        <taxon>Aerosakkonematales</taxon>
        <taxon>Aerosakkonemataceae</taxon>
        <taxon>Floridanema</taxon>
    </lineage>
</organism>
<dbReference type="GO" id="GO:0003677">
    <property type="term" value="F:DNA binding"/>
    <property type="evidence" value="ECO:0007669"/>
    <property type="project" value="UniProtKB-KW"/>
</dbReference>
<dbReference type="InterPro" id="IPR010998">
    <property type="entry name" value="Integrase_recombinase_N"/>
</dbReference>
<evidence type="ECO:0000259" key="5">
    <source>
        <dbReference type="PROSITE" id="PS51898"/>
    </source>
</evidence>